<organism evidence="4 5">
    <name type="scientific">Amycolatopsis camponoti</name>
    <dbReference type="NCBI Taxonomy" id="2606593"/>
    <lineage>
        <taxon>Bacteria</taxon>
        <taxon>Bacillati</taxon>
        <taxon>Actinomycetota</taxon>
        <taxon>Actinomycetes</taxon>
        <taxon>Pseudonocardiales</taxon>
        <taxon>Pseudonocardiaceae</taxon>
        <taxon>Amycolatopsis</taxon>
    </lineage>
</organism>
<gene>
    <name evidence="4" type="ORF">AA23TX_01441</name>
</gene>
<dbReference type="Pfam" id="PF13649">
    <property type="entry name" value="Methyltransf_25"/>
    <property type="match status" value="1"/>
</dbReference>
<evidence type="ECO:0000256" key="1">
    <source>
        <dbReference type="ARBA" id="ARBA00022603"/>
    </source>
</evidence>
<evidence type="ECO:0000256" key="2">
    <source>
        <dbReference type="ARBA" id="ARBA00022679"/>
    </source>
</evidence>
<dbReference type="InterPro" id="IPR029063">
    <property type="entry name" value="SAM-dependent_MTases_sf"/>
</dbReference>
<dbReference type="CDD" id="cd02440">
    <property type="entry name" value="AdoMet_MTases"/>
    <property type="match status" value="1"/>
</dbReference>
<feature type="domain" description="Methyltransferase" evidence="3">
    <location>
        <begin position="44"/>
        <end position="134"/>
    </location>
</feature>
<name>A0A6I8LHH5_9PSEU</name>
<reference evidence="4 5" key="1">
    <citation type="submission" date="2019-09" db="EMBL/GenBank/DDBJ databases">
        <authorList>
            <person name="Leyn A S."/>
        </authorList>
    </citation>
    <scope>NUCLEOTIDE SEQUENCE [LARGE SCALE GENOMIC DNA]</scope>
    <source>
        <strain evidence="4">AA231_1</strain>
    </source>
</reference>
<dbReference type="RefSeq" id="WP_155541759.1">
    <property type="nucleotide sequence ID" value="NZ_CABVGP010000001.1"/>
</dbReference>
<accession>A0A6I8LHH5</accession>
<dbReference type="PANTHER" id="PTHR44942">
    <property type="entry name" value="METHYLTRANSF_11 DOMAIN-CONTAINING PROTEIN"/>
    <property type="match status" value="1"/>
</dbReference>
<dbReference type="InterPro" id="IPR041698">
    <property type="entry name" value="Methyltransf_25"/>
</dbReference>
<dbReference type="AlphaFoldDB" id="A0A6I8LHH5"/>
<dbReference type="InterPro" id="IPR051052">
    <property type="entry name" value="Diverse_substrate_MTase"/>
</dbReference>
<dbReference type="PANTHER" id="PTHR44942:SF4">
    <property type="entry name" value="METHYLTRANSFERASE TYPE 11 DOMAIN-CONTAINING PROTEIN"/>
    <property type="match status" value="1"/>
</dbReference>
<dbReference type="EMBL" id="CABVGP010000001">
    <property type="protein sequence ID" value="VVJ16420.1"/>
    <property type="molecule type" value="Genomic_DNA"/>
</dbReference>
<evidence type="ECO:0000313" key="5">
    <source>
        <dbReference type="Proteomes" id="UP000399805"/>
    </source>
</evidence>
<dbReference type="Gene3D" id="3.40.50.150">
    <property type="entry name" value="Vaccinia Virus protein VP39"/>
    <property type="match status" value="1"/>
</dbReference>
<proteinExistence type="predicted"/>
<sequence length="260" mass="28846">MTQVEYEYADFTAYASTYEQRPDYAPRAIEAALRTTGVRPGDPVCDVGSGSAHLAIPLLEYGLRVDAVEPTAAMREIGQRRTAGFDTVSWSEGVGERTGRPDHAYELVTFGSSFDRTDQPAALRETARLLRPGGHFLCCWNHRDFDDPLQAAIQELIASEVPGFRYGLRREDPTRVIVDSGRFTEPVHIASTVVHELDSAAWCAAWSSHMTLGDQAGERFEAVLDGISALVRERAGDRIRVPYTTRMWVAKLREDAGDAR</sequence>
<dbReference type="GO" id="GO:0008757">
    <property type="term" value="F:S-adenosylmethionine-dependent methyltransferase activity"/>
    <property type="evidence" value="ECO:0007669"/>
    <property type="project" value="InterPro"/>
</dbReference>
<dbReference type="Proteomes" id="UP000399805">
    <property type="component" value="Unassembled WGS sequence"/>
</dbReference>
<protein>
    <recommendedName>
        <fullName evidence="3">Methyltransferase domain-containing protein</fullName>
    </recommendedName>
</protein>
<dbReference type="SUPFAM" id="SSF53335">
    <property type="entry name" value="S-adenosyl-L-methionine-dependent methyltransferases"/>
    <property type="match status" value="1"/>
</dbReference>
<evidence type="ECO:0000313" key="4">
    <source>
        <dbReference type="EMBL" id="VVJ16420.1"/>
    </source>
</evidence>
<keyword evidence="5" id="KW-1185">Reference proteome</keyword>
<evidence type="ECO:0000259" key="3">
    <source>
        <dbReference type="Pfam" id="PF13649"/>
    </source>
</evidence>
<dbReference type="GO" id="GO:0032259">
    <property type="term" value="P:methylation"/>
    <property type="evidence" value="ECO:0007669"/>
    <property type="project" value="UniProtKB-KW"/>
</dbReference>
<keyword evidence="2" id="KW-0808">Transferase</keyword>
<keyword evidence="1" id="KW-0489">Methyltransferase</keyword>